<sequence>MSQSALAEVGLTDPGGDPAALYHNAQCWADISAYLSDHSTRIAELTAAGLRNWEGDAANAFAARGTSLAQNASVAAYTTAAVAAEQQQHAQTHEMVKQIIIELSIQIATMLAFYAAAALFPALLAWAQAWLTYLIATGVRVLRMLAQALNTLVRFLIQARTWINGVAELTWNTPRFSLGYGRMITEGIRDIAIDLTANLVAAGIQHKKVDPAQLFISAGISGGIGGIVGGLEKTGVRKALDEAGNVKRGADGLPEFVPLGKQAQNFVKEAGSPPRPRPEAPPPSRATELLANAKNSYDDARNLGLKGAPGENHRLADDLAATRNRYDTALTRHTEANDNVRRLGDDVWTREQTVRSYRNAVDQADLRFRSAETKVSLYRSSGNPSWVDESIRELADARAELTAATQGLRTAEDSLSTSRRNLSDAERTAARANDEAEAAEAAHRLARDRANAWIRHDAARDAARAQTTFGEQFQFVRRNNEWTDSFGDPKWWQEIVFYDVPKDAVKGAANGAVKSAVEVARGNGQSGDIWKDALLGGATGAVRGGVNSVGSNRAFPAGGIEETLWKTGSKTMDDYARREIKEATYGKP</sequence>
<keyword evidence="2" id="KW-0472">Membrane</keyword>
<dbReference type="RefSeq" id="WP_054290302.1">
    <property type="nucleotide sequence ID" value="NZ_CP012752.1"/>
</dbReference>
<dbReference type="InterPro" id="IPR038332">
    <property type="entry name" value="PPE_sf"/>
</dbReference>
<keyword evidence="2" id="KW-0812">Transmembrane</keyword>
<dbReference type="Gene3D" id="1.20.1260.20">
    <property type="entry name" value="PPE superfamily"/>
    <property type="match status" value="1"/>
</dbReference>
<dbReference type="AlphaFoldDB" id="A0A0N9HXW0"/>
<evidence type="ECO:0000313" key="3">
    <source>
        <dbReference type="EMBL" id="ALG08395.1"/>
    </source>
</evidence>
<dbReference type="KEGG" id="kphy:AOZ06_17080"/>
<proteinExistence type="predicted"/>
<reference evidence="3 4" key="1">
    <citation type="submission" date="2015-07" db="EMBL/GenBank/DDBJ databases">
        <title>Genome sequencing of Kibdelosporangium phytohabitans.</title>
        <authorList>
            <person name="Qin S."/>
            <person name="Xing K."/>
        </authorList>
    </citation>
    <scope>NUCLEOTIDE SEQUENCE [LARGE SCALE GENOMIC DNA]</scope>
    <source>
        <strain evidence="3 4">KLBMP1111</strain>
    </source>
</reference>
<keyword evidence="4" id="KW-1185">Reference proteome</keyword>
<feature type="compositionally biased region" description="Basic and acidic residues" evidence="1">
    <location>
        <begin position="421"/>
        <end position="436"/>
    </location>
</feature>
<evidence type="ECO:0000256" key="1">
    <source>
        <dbReference type="SAM" id="MobiDB-lite"/>
    </source>
</evidence>
<organism evidence="3 4">
    <name type="scientific">Kibdelosporangium phytohabitans</name>
    <dbReference type="NCBI Taxonomy" id="860235"/>
    <lineage>
        <taxon>Bacteria</taxon>
        <taxon>Bacillati</taxon>
        <taxon>Actinomycetota</taxon>
        <taxon>Actinomycetes</taxon>
        <taxon>Pseudonocardiales</taxon>
        <taxon>Pseudonocardiaceae</taxon>
        <taxon>Kibdelosporangium</taxon>
    </lineage>
</organism>
<dbReference type="Proteomes" id="UP000063699">
    <property type="component" value="Chromosome"/>
</dbReference>
<dbReference type="OrthoDB" id="3652338at2"/>
<evidence type="ECO:0000256" key="2">
    <source>
        <dbReference type="SAM" id="Phobius"/>
    </source>
</evidence>
<dbReference type="EMBL" id="CP012752">
    <property type="protein sequence ID" value="ALG08395.1"/>
    <property type="molecule type" value="Genomic_DNA"/>
</dbReference>
<gene>
    <name evidence="3" type="ORF">AOZ06_17080</name>
</gene>
<feature type="compositionally biased region" description="Polar residues" evidence="1">
    <location>
        <begin position="405"/>
        <end position="420"/>
    </location>
</feature>
<feature type="transmembrane region" description="Helical" evidence="2">
    <location>
        <begin position="123"/>
        <end position="142"/>
    </location>
</feature>
<dbReference type="STRING" id="860235.AOZ06_17080"/>
<keyword evidence="2" id="KW-1133">Transmembrane helix</keyword>
<name>A0A0N9HXW0_9PSEU</name>
<feature type="region of interest" description="Disordered" evidence="1">
    <location>
        <begin position="405"/>
        <end position="436"/>
    </location>
</feature>
<accession>A0A0N9HXW0</accession>
<protein>
    <submittedName>
        <fullName evidence="3">Uncharacterized protein</fullName>
    </submittedName>
</protein>
<evidence type="ECO:0000313" key="4">
    <source>
        <dbReference type="Proteomes" id="UP000063699"/>
    </source>
</evidence>